<name>A0A844G4S8_9BACT</name>
<keyword evidence="2" id="KW-1185">Reference proteome</keyword>
<gene>
    <name evidence="1" type="ORF">FYJ85_11285</name>
</gene>
<dbReference type="Proteomes" id="UP000435649">
    <property type="component" value="Unassembled WGS sequence"/>
</dbReference>
<organism evidence="1 2">
    <name type="scientific">Victivallis lenta</name>
    <dbReference type="NCBI Taxonomy" id="2606640"/>
    <lineage>
        <taxon>Bacteria</taxon>
        <taxon>Pseudomonadati</taxon>
        <taxon>Lentisphaerota</taxon>
        <taxon>Lentisphaeria</taxon>
        <taxon>Victivallales</taxon>
        <taxon>Victivallaceae</taxon>
        <taxon>Victivallis</taxon>
    </lineage>
</organism>
<dbReference type="AlphaFoldDB" id="A0A844G4S8"/>
<sequence>MKIFGIDETLDWSEEALNPRDCRYWNWLWAALQERCAVIQRNDLQSSIKQMGEPFTPGCPMNFNKIDMLETSLITAAQNYASPDYINDDMIGDQNIWLRSPLYSYNDLCNECGYHFGMYSARWMRPAALKHKMLMLKKLVQMMRYYWDDSNMCGTVENPNIAIHMKRTDPNKITSYPITFHDAITKTTDYYETGFFGFGLMYKYVVANQGNINWSAYGTCEITAKFNRYCYAFDYVLYVISSQCKFNNPGGGWGVNGNYKDNLYPWEPDKKVWELAAGSWPAGERFFYHADMPPEKWPGKRITAPETIRQEAVQYVYADVYGLLDFKKSMTYF</sequence>
<reference evidence="1 2" key="1">
    <citation type="submission" date="2019-08" db="EMBL/GenBank/DDBJ databases">
        <title>In-depth cultivation of the pig gut microbiome towards novel bacterial diversity and tailored functional studies.</title>
        <authorList>
            <person name="Wylensek D."/>
            <person name="Hitch T.C.A."/>
            <person name="Clavel T."/>
        </authorList>
    </citation>
    <scope>NUCLEOTIDE SEQUENCE [LARGE SCALE GENOMIC DNA]</scope>
    <source>
        <strain evidence="1 2">BBE-744-WT-12</strain>
    </source>
</reference>
<comment type="caution">
    <text evidence="1">The sequence shown here is derived from an EMBL/GenBank/DDBJ whole genome shotgun (WGS) entry which is preliminary data.</text>
</comment>
<evidence type="ECO:0000313" key="2">
    <source>
        <dbReference type="Proteomes" id="UP000435649"/>
    </source>
</evidence>
<dbReference type="RefSeq" id="WP_154418627.1">
    <property type="nucleotide sequence ID" value="NZ_VUNS01000011.1"/>
</dbReference>
<proteinExistence type="predicted"/>
<protein>
    <submittedName>
        <fullName evidence="1">Uncharacterized protein</fullName>
    </submittedName>
</protein>
<dbReference type="EMBL" id="VUNS01000011">
    <property type="protein sequence ID" value="MST97621.1"/>
    <property type="molecule type" value="Genomic_DNA"/>
</dbReference>
<evidence type="ECO:0000313" key="1">
    <source>
        <dbReference type="EMBL" id="MST97621.1"/>
    </source>
</evidence>
<accession>A0A844G4S8</accession>